<dbReference type="SUPFAM" id="SSF54637">
    <property type="entry name" value="Thioesterase/thiol ester dehydrase-isomerase"/>
    <property type="match status" value="1"/>
</dbReference>
<comment type="similarity">
    <text evidence="4">Belongs to the YigI thioesterase family.</text>
</comment>
<evidence type="ECO:0000256" key="3">
    <source>
        <dbReference type="ARBA" id="ARBA00036002"/>
    </source>
</evidence>
<proteinExistence type="inferred from homology"/>
<dbReference type="EC" id="3.1.2.20" evidence="5"/>
<feature type="domain" description="Thioesterase" evidence="8">
    <location>
        <begin position="55"/>
        <end position="127"/>
    </location>
</feature>
<evidence type="ECO:0000313" key="10">
    <source>
        <dbReference type="Proteomes" id="UP000198893"/>
    </source>
</evidence>
<evidence type="ECO:0000256" key="2">
    <source>
        <dbReference type="ARBA" id="ARBA00035880"/>
    </source>
</evidence>
<dbReference type="InterPro" id="IPR029069">
    <property type="entry name" value="HotDog_dom_sf"/>
</dbReference>
<keyword evidence="1" id="KW-0378">Hydrolase</keyword>
<dbReference type="CDD" id="cd03443">
    <property type="entry name" value="PaaI_thioesterase"/>
    <property type="match status" value="1"/>
</dbReference>
<dbReference type="RefSeq" id="WP_093117429.1">
    <property type="nucleotide sequence ID" value="NZ_FODS01000008.1"/>
</dbReference>
<evidence type="ECO:0000256" key="1">
    <source>
        <dbReference type="ARBA" id="ARBA00022801"/>
    </source>
</evidence>
<evidence type="ECO:0000256" key="6">
    <source>
        <dbReference type="ARBA" id="ARBA00040062"/>
    </source>
</evidence>
<dbReference type="AlphaFoldDB" id="A0A1H8R5Q7"/>
<gene>
    <name evidence="9" type="ORF">SAMN04490248_10815</name>
</gene>
<dbReference type="InterPro" id="IPR006683">
    <property type="entry name" value="Thioestr_dom"/>
</dbReference>
<dbReference type="STRING" id="569882.SAMN04490248_10815"/>
<dbReference type="GO" id="GO:0047617">
    <property type="term" value="F:fatty acyl-CoA hydrolase activity"/>
    <property type="evidence" value="ECO:0007669"/>
    <property type="project" value="UniProtKB-EC"/>
</dbReference>
<dbReference type="PANTHER" id="PTHR43240">
    <property type="entry name" value="1,4-DIHYDROXY-2-NAPHTHOYL-COA THIOESTERASE 1"/>
    <property type="match status" value="1"/>
</dbReference>
<dbReference type="PANTHER" id="PTHR43240:SF20">
    <property type="entry name" value="MEDIUM_LONG-CHAIN ACYL-COA THIOESTERASE YIGI"/>
    <property type="match status" value="1"/>
</dbReference>
<keyword evidence="10" id="KW-1185">Reference proteome</keyword>
<sequence length="145" mass="15181">MGKAPEFSSALETRVRQSFAAQSMMTTIGGQVVSVAEGQVTIAAPILPGMMQQQGYGHGGLSFALGDTAAGYSALTMVPEGYGVLSTEMKINFLSPAAGVRLRAEGRVIKPGRRLLIVQADVYAETEGGDRHVALLTGTIIPIML</sequence>
<protein>
    <recommendedName>
        <fullName evidence="6">Medium/long-chain acyl-CoA thioesterase YigI</fullName>
        <ecNumber evidence="5">3.1.2.20</ecNumber>
    </recommendedName>
</protein>
<accession>A0A1H8R5Q7</accession>
<dbReference type="Proteomes" id="UP000198893">
    <property type="component" value="Unassembled WGS sequence"/>
</dbReference>
<dbReference type="Pfam" id="PF03061">
    <property type="entry name" value="4HBT"/>
    <property type="match status" value="1"/>
</dbReference>
<evidence type="ECO:0000256" key="5">
    <source>
        <dbReference type="ARBA" id="ARBA00038894"/>
    </source>
</evidence>
<comment type="catalytic activity">
    <reaction evidence="7">
        <text>a medium-chain fatty acyl-CoA + H2O = a medium-chain fatty acid + CoA + H(+)</text>
        <dbReference type="Rhea" id="RHEA:68184"/>
        <dbReference type="ChEBI" id="CHEBI:15377"/>
        <dbReference type="ChEBI" id="CHEBI:15378"/>
        <dbReference type="ChEBI" id="CHEBI:57287"/>
        <dbReference type="ChEBI" id="CHEBI:59558"/>
        <dbReference type="ChEBI" id="CHEBI:90546"/>
    </reaction>
</comment>
<dbReference type="Gene3D" id="3.10.129.10">
    <property type="entry name" value="Hotdog Thioesterase"/>
    <property type="match status" value="1"/>
</dbReference>
<evidence type="ECO:0000256" key="7">
    <source>
        <dbReference type="ARBA" id="ARBA00048062"/>
    </source>
</evidence>
<dbReference type="InterPro" id="IPR003736">
    <property type="entry name" value="PAAI_dom"/>
</dbReference>
<comment type="catalytic activity">
    <reaction evidence="2">
        <text>a fatty acyl-CoA + H2O = a fatty acid + CoA + H(+)</text>
        <dbReference type="Rhea" id="RHEA:16781"/>
        <dbReference type="ChEBI" id="CHEBI:15377"/>
        <dbReference type="ChEBI" id="CHEBI:15378"/>
        <dbReference type="ChEBI" id="CHEBI:28868"/>
        <dbReference type="ChEBI" id="CHEBI:57287"/>
        <dbReference type="ChEBI" id="CHEBI:77636"/>
        <dbReference type="EC" id="3.1.2.20"/>
    </reaction>
</comment>
<comment type="catalytic activity">
    <reaction evidence="3">
        <text>a long-chain fatty acyl-CoA + H2O = a long-chain fatty acid + CoA + H(+)</text>
        <dbReference type="Rhea" id="RHEA:67680"/>
        <dbReference type="ChEBI" id="CHEBI:15377"/>
        <dbReference type="ChEBI" id="CHEBI:15378"/>
        <dbReference type="ChEBI" id="CHEBI:57287"/>
        <dbReference type="ChEBI" id="CHEBI:57560"/>
        <dbReference type="ChEBI" id="CHEBI:83139"/>
    </reaction>
</comment>
<name>A0A1H8R5Q7_9RHOB</name>
<organism evidence="9 10">
    <name type="scientific">Salinihabitans flavidus</name>
    <dbReference type="NCBI Taxonomy" id="569882"/>
    <lineage>
        <taxon>Bacteria</taxon>
        <taxon>Pseudomonadati</taxon>
        <taxon>Pseudomonadota</taxon>
        <taxon>Alphaproteobacteria</taxon>
        <taxon>Rhodobacterales</taxon>
        <taxon>Roseobacteraceae</taxon>
        <taxon>Salinihabitans</taxon>
    </lineage>
</organism>
<reference evidence="9 10" key="1">
    <citation type="submission" date="2016-10" db="EMBL/GenBank/DDBJ databases">
        <authorList>
            <person name="de Groot N.N."/>
        </authorList>
    </citation>
    <scope>NUCLEOTIDE SEQUENCE [LARGE SCALE GENOMIC DNA]</scope>
    <source>
        <strain evidence="9 10">DSM 27842</strain>
    </source>
</reference>
<evidence type="ECO:0000313" key="9">
    <source>
        <dbReference type="EMBL" id="SEO61999.1"/>
    </source>
</evidence>
<dbReference type="NCBIfam" id="TIGR00369">
    <property type="entry name" value="unchar_dom_1"/>
    <property type="match status" value="1"/>
</dbReference>
<evidence type="ECO:0000259" key="8">
    <source>
        <dbReference type="Pfam" id="PF03061"/>
    </source>
</evidence>
<dbReference type="EMBL" id="FODS01000008">
    <property type="protein sequence ID" value="SEO61999.1"/>
    <property type="molecule type" value="Genomic_DNA"/>
</dbReference>
<dbReference type="OrthoDB" id="9806185at2"/>
<evidence type="ECO:0000256" key="4">
    <source>
        <dbReference type="ARBA" id="ARBA00038381"/>
    </source>
</evidence>